<keyword evidence="1" id="KW-0732">Signal</keyword>
<name>A0A7Z8YPX6_9FLAO</name>
<proteinExistence type="predicted"/>
<evidence type="ECO:0000256" key="1">
    <source>
        <dbReference type="SAM" id="SignalP"/>
    </source>
</evidence>
<accession>A0A7Z8YPX6</accession>
<feature type="signal peptide" evidence="1">
    <location>
        <begin position="1"/>
        <end position="21"/>
    </location>
</feature>
<dbReference type="AlphaFoldDB" id="A0A7Z8YPX6"/>
<dbReference type="EMBL" id="UYIV01000001">
    <property type="protein sequence ID" value="VDH05765.1"/>
    <property type="molecule type" value="Genomic_DNA"/>
</dbReference>
<gene>
    <name evidence="2" type="ORF">NCTC12929_01934</name>
</gene>
<evidence type="ECO:0000313" key="3">
    <source>
        <dbReference type="Proteomes" id="UP000270205"/>
    </source>
</evidence>
<organism evidence="2 3">
    <name type="scientific">Bergeyella zoohelcum</name>
    <dbReference type="NCBI Taxonomy" id="1015"/>
    <lineage>
        <taxon>Bacteria</taxon>
        <taxon>Pseudomonadati</taxon>
        <taxon>Bacteroidota</taxon>
        <taxon>Flavobacteriia</taxon>
        <taxon>Flavobacteriales</taxon>
        <taxon>Weeksellaceae</taxon>
        <taxon>Bergeyella</taxon>
    </lineage>
</organism>
<reference evidence="2 3" key="1">
    <citation type="submission" date="2018-11" db="EMBL/GenBank/DDBJ databases">
        <authorList>
            <consortium name="Pathogen Informatics"/>
        </authorList>
    </citation>
    <scope>NUCLEOTIDE SEQUENCE [LARGE SCALE GENOMIC DNA]</scope>
    <source>
        <strain evidence="2 3">NCTC12929</strain>
    </source>
</reference>
<dbReference type="RefSeq" id="WP_125151652.1">
    <property type="nucleotide sequence ID" value="NZ_UYIV01000001.1"/>
</dbReference>
<sequence>MKRILYITLSLFFFFHCSSQTMNFSDMDVKNKDISGRYKNTELTIVRLLDRKVLKDTLDYTHFVSHFDITKDKHHIYFSLYQTNGKVVHRKYKYKERKGVYQLKNHNFKPLLVPYVFGAIDIRKLYLYRNIKGNLKIGNYEHRSGAMFIVGFLDGKSTYNMLEFEKIEN</sequence>
<evidence type="ECO:0008006" key="4">
    <source>
        <dbReference type="Google" id="ProtNLM"/>
    </source>
</evidence>
<feature type="chain" id="PRO_5030965810" description="Lipoprotein" evidence="1">
    <location>
        <begin position="22"/>
        <end position="169"/>
    </location>
</feature>
<comment type="caution">
    <text evidence="2">The sequence shown here is derived from an EMBL/GenBank/DDBJ whole genome shotgun (WGS) entry which is preliminary data.</text>
</comment>
<dbReference type="Proteomes" id="UP000270205">
    <property type="component" value="Unassembled WGS sequence"/>
</dbReference>
<evidence type="ECO:0000313" key="2">
    <source>
        <dbReference type="EMBL" id="VDH05765.1"/>
    </source>
</evidence>
<protein>
    <recommendedName>
        <fullName evidence="4">Lipoprotein</fullName>
    </recommendedName>
</protein>